<proteinExistence type="predicted"/>
<protein>
    <submittedName>
        <fullName evidence="2">Uncharacterized protein</fullName>
    </submittedName>
</protein>
<sequence length="146" mass="16850">MIGSTEDIPESQSVYAKGKKLDAEMILQMLESLMMCLVRSNLKEVCQQLWPDFTKIGHERLVPDQAWQFGLYRTGDAATNEMEIYSPTTQWNELQEICKDHMAADVLAALKDDPVLLLLFVNIFPFRASFSTMRFLHREFDRTVSL</sequence>
<gene>
    <name evidence="3" type="ORF">BECKTUN1418D_GA0071000_11726</name>
    <name evidence="2" type="ORF">BECKTUN1418E_GA0071001_104710</name>
    <name evidence="1" type="ORF">BECKTUN1418F_GA0071002_104810</name>
</gene>
<accession>A0A450ZVJ7</accession>
<evidence type="ECO:0000313" key="1">
    <source>
        <dbReference type="EMBL" id="VFK54598.1"/>
    </source>
</evidence>
<organism evidence="2">
    <name type="scientific">Candidatus Kentrum sp. TUN</name>
    <dbReference type="NCBI Taxonomy" id="2126343"/>
    <lineage>
        <taxon>Bacteria</taxon>
        <taxon>Pseudomonadati</taxon>
        <taxon>Pseudomonadota</taxon>
        <taxon>Gammaproteobacteria</taxon>
        <taxon>Candidatus Kentrum</taxon>
    </lineage>
</organism>
<evidence type="ECO:0000313" key="2">
    <source>
        <dbReference type="EMBL" id="VFK57805.1"/>
    </source>
</evidence>
<reference evidence="2" key="1">
    <citation type="submission" date="2019-02" db="EMBL/GenBank/DDBJ databases">
        <authorList>
            <person name="Gruber-Vodicka R. H."/>
            <person name="Seah K. B. B."/>
        </authorList>
    </citation>
    <scope>NUCLEOTIDE SEQUENCE</scope>
    <source>
        <strain evidence="3">BECK_BY1</strain>
        <strain evidence="2">BECK_BY2</strain>
        <strain evidence="1">BECK_BY3</strain>
    </source>
</reference>
<dbReference type="EMBL" id="CAADFV010000047">
    <property type="protein sequence ID" value="VFK57805.1"/>
    <property type="molecule type" value="Genomic_DNA"/>
</dbReference>
<name>A0A450ZVJ7_9GAMM</name>
<dbReference type="EMBL" id="CAADFX010000172">
    <property type="protein sequence ID" value="VFK62309.1"/>
    <property type="molecule type" value="Genomic_DNA"/>
</dbReference>
<dbReference type="EMBL" id="CAADFY010000048">
    <property type="protein sequence ID" value="VFK54598.1"/>
    <property type="molecule type" value="Genomic_DNA"/>
</dbReference>
<dbReference type="AlphaFoldDB" id="A0A450ZVJ7"/>
<evidence type="ECO:0000313" key="3">
    <source>
        <dbReference type="EMBL" id="VFK62309.1"/>
    </source>
</evidence>